<evidence type="ECO:0000259" key="1">
    <source>
        <dbReference type="Pfam" id="PF08241"/>
    </source>
</evidence>
<dbReference type="RefSeq" id="WP_205101674.1">
    <property type="nucleotide sequence ID" value="NZ_JACJJC010000002.1"/>
</dbReference>
<protein>
    <submittedName>
        <fullName evidence="2">Methyltransferase domain-containing protein</fullName>
    </submittedName>
</protein>
<dbReference type="SUPFAM" id="SSF53335">
    <property type="entry name" value="S-adenosyl-L-methionine-dependent methyltransferases"/>
    <property type="match status" value="1"/>
</dbReference>
<comment type="caution">
    <text evidence="2">The sequence shown here is derived from an EMBL/GenBank/DDBJ whole genome shotgun (WGS) entry which is preliminary data.</text>
</comment>
<accession>A0ABS2DPF4</accession>
<keyword evidence="2" id="KW-0489">Methyltransferase</keyword>
<keyword evidence="3" id="KW-1185">Reference proteome</keyword>
<dbReference type="Gene3D" id="3.40.50.150">
    <property type="entry name" value="Vaccinia Virus protein VP39"/>
    <property type="match status" value="1"/>
</dbReference>
<dbReference type="GO" id="GO:0032259">
    <property type="term" value="P:methylation"/>
    <property type="evidence" value="ECO:0007669"/>
    <property type="project" value="UniProtKB-KW"/>
</dbReference>
<dbReference type="CDD" id="cd02440">
    <property type="entry name" value="AdoMet_MTases"/>
    <property type="match status" value="1"/>
</dbReference>
<dbReference type="Proteomes" id="UP000715095">
    <property type="component" value="Unassembled WGS sequence"/>
</dbReference>
<name>A0ABS2DPF4_9BURK</name>
<gene>
    <name evidence="2" type="ORF">H6A60_01795</name>
</gene>
<keyword evidence="2" id="KW-0808">Transferase</keyword>
<proteinExistence type="predicted"/>
<dbReference type="GO" id="GO:0008168">
    <property type="term" value="F:methyltransferase activity"/>
    <property type="evidence" value="ECO:0007669"/>
    <property type="project" value="UniProtKB-KW"/>
</dbReference>
<dbReference type="Pfam" id="PF08241">
    <property type="entry name" value="Methyltransf_11"/>
    <property type="match status" value="1"/>
</dbReference>
<sequence length="254" mass="28408">MSARLSFADFLESAPGKQLLAWENEAVSRIVEDVFGHTALQVGCPKFNALAANRMQSKWLVTDDESAAANSEKDDRHRILAEADALPIAAESIDLVILAHVLDFSASPQLVLREAARVLEPEGRLVLTAFNPLGLWWLRQRFVSLGARPYLPTRTMPISVFRLRDWFALLGLEIDIGRFGIYSPGLRAEKRLRRWAWLDKAGDRWAPQFSNLYLLSAVKRRPGTRLIHFSSVKKHKQLPAGSLPAASSSSLPEN</sequence>
<evidence type="ECO:0000313" key="3">
    <source>
        <dbReference type="Proteomes" id="UP000715095"/>
    </source>
</evidence>
<organism evidence="2 3">
    <name type="scientific">Sutterella massiliensis</name>
    <dbReference type="NCBI Taxonomy" id="1816689"/>
    <lineage>
        <taxon>Bacteria</taxon>
        <taxon>Pseudomonadati</taxon>
        <taxon>Pseudomonadota</taxon>
        <taxon>Betaproteobacteria</taxon>
        <taxon>Burkholderiales</taxon>
        <taxon>Sutterellaceae</taxon>
        <taxon>Sutterella</taxon>
    </lineage>
</organism>
<dbReference type="InterPro" id="IPR029063">
    <property type="entry name" value="SAM-dependent_MTases_sf"/>
</dbReference>
<feature type="domain" description="Methyltransferase type 11" evidence="1">
    <location>
        <begin position="65"/>
        <end position="127"/>
    </location>
</feature>
<evidence type="ECO:0000313" key="2">
    <source>
        <dbReference type="EMBL" id="MBM6703241.1"/>
    </source>
</evidence>
<dbReference type="EMBL" id="JACJJC010000002">
    <property type="protein sequence ID" value="MBM6703241.1"/>
    <property type="molecule type" value="Genomic_DNA"/>
</dbReference>
<dbReference type="InterPro" id="IPR013216">
    <property type="entry name" value="Methyltransf_11"/>
</dbReference>
<reference evidence="2 3" key="1">
    <citation type="journal article" date="2021" name="Sci. Rep.">
        <title>The distribution of antibiotic resistance genes in chicken gut microbiota commensals.</title>
        <authorList>
            <person name="Juricova H."/>
            <person name="Matiasovicova J."/>
            <person name="Kubasova T."/>
            <person name="Cejkova D."/>
            <person name="Rychlik I."/>
        </authorList>
    </citation>
    <scope>NUCLEOTIDE SEQUENCE [LARGE SCALE GENOMIC DNA]</scope>
    <source>
        <strain evidence="2 3">An829</strain>
    </source>
</reference>